<proteinExistence type="inferred from homology"/>
<evidence type="ECO:0000256" key="11">
    <source>
        <dbReference type="SAM" id="MobiDB-lite"/>
    </source>
</evidence>
<organism evidence="14 15">
    <name type="scientific">Bactrocera dorsalis</name>
    <name type="common">Oriental fruit fly</name>
    <name type="synonym">Dacus dorsalis</name>
    <dbReference type="NCBI Taxonomy" id="27457"/>
    <lineage>
        <taxon>Eukaryota</taxon>
        <taxon>Metazoa</taxon>
        <taxon>Ecdysozoa</taxon>
        <taxon>Arthropoda</taxon>
        <taxon>Hexapoda</taxon>
        <taxon>Insecta</taxon>
        <taxon>Pterygota</taxon>
        <taxon>Neoptera</taxon>
        <taxon>Endopterygota</taxon>
        <taxon>Diptera</taxon>
        <taxon>Brachycera</taxon>
        <taxon>Muscomorpha</taxon>
        <taxon>Tephritoidea</taxon>
        <taxon>Tephritidae</taxon>
        <taxon>Bactrocera</taxon>
        <taxon>Bactrocera</taxon>
    </lineage>
</organism>
<comment type="subcellular location">
    <subcellularLocation>
        <location evidence="1">Cell membrane</location>
        <topology evidence="1">Multi-pass membrane protein</topology>
    </subcellularLocation>
</comment>
<dbReference type="PROSITE" id="PS50262">
    <property type="entry name" value="G_PROTEIN_RECEP_F1_2"/>
    <property type="match status" value="1"/>
</dbReference>
<dbReference type="PANTHER" id="PTHR24248">
    <property type="entry name" value="ADRENERGIC RECEPTOR-RELATED G-PROTEIN COUPLED RECEPTOR"/>
    <property type="match status" value="1"/>
</dbReference>
<reference evidence="15" key="2">
    <citation type="submission" date="2025-08" db="UniProtKB">
        <authorList>
            <consortium name="RefSeq"/>
        </authorList>
    </citation>
    <scope>IDENTIFICATION</scope>
    <source>
        <tissue evidence="15">Adult</tissue>
    </source>
</reference>
<dbReference type="SUPFAM" id="SSF81321">
    <property type="entry name" value="Family A G protein-coupled receptor-like"/>
    <property type="match status" value="1"/>
</dbReference>
<feature type="transmembrane region" description="Helical" evidence="12">
    <location>
        <begin position="286"/>
        <end position="304"/>
    </location>
</feature>
<evidence type="ECO:0000256" key="5">
    <source>
        <dbReference type="ARBA" id="ARBA00022989"/>
    </source>
</evidence>
<dbReference type="SMART" id="SM01381">
    <property type="entry name" value="7TM_GPCR_Srsx"/>
    <property type="match status" value="1"/>
</dbReference>
<keyword evidence="14" id="KW-1185">Reference proteome</keyword>
<dbReference type="PRINTS" id="PR00237">
    <property type="entry name" value="GPCRRHODOPSN"/>
</dbReference>
<feature type="transmembrane region" description="Helical" evidence="12">
    <location>
        <begin position="325"/>
        <end position="347"/>
    </location>
</feature>
<keyword evidence="6 10" id="KW-0297">G-protein coupled receptor</keyword>
<comment type="similarity">
    <text evidence="2 10">Belongs to the G-protein coupled receptor 1 family.</text>
</comment>
<evidence type="ECO:0000313" key="14">
    <source>
        <dbReference type="Proteomes" id="UP001652620"/>
    </source>
</evidence>
<keyword evidence="3" id="KW-1003">Cell membrane</keyword>
<evidence type="ECO:0000256" key="10">
    <source>
        <dbReference type="RuleBase" id="RU000688"/>
    </source>
</evidence>
<evidence type="ECO:0000256" key="2">
    <source>
        <dbReference type="ARBA" id="ARBA00010663"/>
    </source>
</evidence>
<evidence type="ECO:0000256" key="12">
    <source>
        <dbReference type="SAM" id="Phobius"/>
    </source>
</evidence>
<dbReference type="PANTHER" id="PTHR24248:SF189">
    <property type="entry name" value="ALPHA2-ADRENERGIC-LIKE OCTOPAMINE RECEPTOR, ISOFORM B"/>
    <property type="match status" value="1"/>
</dbReference>
<feature type="region of interest" description="Disordered" evidence="11">
    <location>
        <begin position="570"/>
        <end position="603"/>
    </location>
</feature>
<evidence type="ECO:0000256" key="9">
    <source>
        <dbReference type="ARBA" id="ARBA00023224"/>
    </source>
</evidence>
<evidence type="ECO:0000256" key="6">
    <source>
        <dbReference type="ARBA" id="ARBA00023040"/>
    </source>
</evidence>
<gene>
    <name evidence="15" type="primary">LOC105226371</name>
</gene>
<evidence type="ECO:0000259" key="13">
    <source>
        <dbReference type="PROSITE" id="PS50262"/>
    </source>
</evidence>
<keyword evidence="4 10" id="KW-0812">Transmembrane</keyword>
<name>A0ABM3JBF7_BACDO</name>
<sequence>MDYSQLDADINGNINTGNINTNDFLAIFSSTTSPTDVTATPASSAGGWSGGGGAVGRKHYTHLSAPPHSSNGNIFYASNSSSSSAASAPTALSNTTTLLNPPLLTVDVGADGGAAGGVANQYGLGNLLESTLQGAITTLSPNNYVNDSYYFLNSNFYNGSMSYSGSAGNYSNQTLTVGGGMSSANLSSNLTEVQWDGRYPSGYTLPQIVIASVIVTILMIIIVVGNMLVIIAIMTEKSLKNIQNWFIASLAVADFFLGLIIMPFSLANELMGYWIFGSWWCDIHSAMDVLLCTASIMNLCLISLDRYWSITKAVDYLKSRTPARAAIMIASVWIMSALICIPPLLGWKVKMPEGPLPKCALSEDIGYVLYSALGSFYLPSCIMVFVYIRIYYAAKARARRGIKKHPRKTNNEQVTSFTTIGKKGTIPMPSSSAMSALQMNQQRQIATIETPPNSAALPMQIPTVTCDLASDISTSEAADMEPHPLVYPNGNSNVPSPLTMLTPGSPNCTLTATDKETLKVSTIATGRGALNVPVPPSMAAAAATANSNTPNNNNNDSVTPIDIEGMTSGTTTATTAATGNTTVGGATLTTPNASGGLTAGASPNELRVSPIAARCRALSVGIDTDMVSEFDPSSSDSGVVSRCAVVKPLKFRLCQPIFGRKTANQARRNEAKATATAVATAKTLKPCEVAKAELEPAIPKLQKPRDPEKEKRRIARKKEKRATLILGLIMGSFIACWLPFFFLYILVPVCGSYCNIPDFAFAVAFWLGYMNSALNPAIYTIFNKDFRRAFRRILFK</sequence>
<keyword evidence="5 12" id="KW-1133">Transmembrane helix</keyword>
<protein>
    <submittedName>
        <fullName evidence="15">Alpha-2B adrenergic receptor</fullName>
    </submittedName>
</protein>
<evidence type="ECO:0000256" key="1">
    <source>
        <dbReference type="ARBA" id="ARBA00004651"/>
    </source>
</evidence>
<dbReference type="CDD" id="cd15059">
    <property type="entry name" value="7tmA_alpha2_AR"/>
    <property type="match status" value="1"/>
</dbReference>
<dbReference type="InterPro" id="IPR000276">
    <property type="entry name" value="GPCR_Rhodpsn"/>
</dbReference>
<keyword evidence="8 10" id="KW-0675">Receptor</keyword>
<evidence type="ECO:0000256" key="3">
    <source>
        <dbReference type="ARBA" id="ARBA00022475"/>
    </source>
</evidence>
<evidence type="ECO:0000313" key="15">
    <source>
        <dbReference type="RefSeq" id="XP_049306540.1"/>
    </source>
</evidence>
<dbReference type="Gene3D" id="1.20.1070.10">
    <property type="entry name" value="Rhodopsin 7-helix transmembrane proteins"/>
    <property type="match status" value="2"/>
</dbReference>
<dbReference type="GeneID" id="105226371"/>
<feature type="transmembrane region" description="Helical" evidence="12">
    <location>
        <begin position="245"/>
        <end position="266"/>
    </location>
</feature>
<feature type="compositionally biased region" description="Low complexity" evidence="11">
    <location>
        <begin position="570"/>
        <end position="590"/>
    </location>
</feature>
<feature type="domain" description="G-protein coupled receptors family 1 profile" evidence="13">
    <location>
        <begin position="225"/>
        <end position="779"/>
    </location>
</feature>
<feature type="transmembrane region" description="Helical" evidence="12">
    <location>
        <begin position="759"/>
        <end position="782"/>
    </location>
</feature>
<dbReference type="PROSITE" id="PS00237">
    <property type="entry name" value="G_PROTEIN_RECEP_F1_1"/>
    <property type="match status" value="1"/>
</dbReference>
<feature type="transmembrane region" description="Helical" evidence="12">
    <location>
        <begin position="208"/>
        <end position="233"/>
    </location>
</feature>
<keyword evidence="7 12" id="KW-0472">Membrane</keyword>
<dbReference type="Proteomes" id="UP001652620">
    <property type="component" value="Chromosome 2"/>
</dbReference>
<evidence type="ECO:0000256" key="8">
    <source>
        <dbReference type="ARBA" id="ARBA00023170"/>
    </source>
</evidence>
<keyword evidence="9 10" id="KW-0807">Transducer</keyword>
<accession>A0ABM3JBF7</accession>
<evidence type="ECO:0000256" key="4">
    <source>
        <dbReference type="ARBA" id="ARBA00022692"/>
    </source>
</evidence>
<dbReference type="InterPro" id="IPR017452">
    <property type="entry name" value="GPCR_Rhodpsn_7TM"/>
</dbReference>
<evidence type="ECO:0000256" key="7">
    <source>
        <dbReference type="ARBA" id="ARBA00023136"/>
    </source>
</evidence>
<dbReference type="RefSeq" id="XP_049306540.1">
    <property type="nucleotide sequence ID" value="XM_049450583.1"/>
</dbReference>
<reference evidence="14" key="1">
    <citation type="submission" date="2025-05" db="UniProtKB">
        <authorList>
            <consortium name="RefSeq"/>
        </authorList>
    </citation>
    <scope>NUCLEOTIDE SEQUENCE [LARGE SCALE GENOMIC DNA]</scope>
</reference>
<dbReference type="Pfam" id="PF00001">
    <property type="entry name" value="7tm_1"/>
    <property type="match status" value="2"/>
</dbReference>
<feature type="transmembrane region" description="Helical" evidence="12">
    <location>
        <begin position="367"/>
        <end position="394"/>
    </location>
</feature>
<feature type="transmembrane region" description="Helical" evidence="12">
    <location>
        <begin position="722"/>
        <end position="747"/>
    </location>
</feature>